<accession>A0A369LUY7</accession>
<comment type="caution">
    <text evidence="7">The sequence shown here is derived from an EMBL/GenBank/DDBJ whole genome shotgun (WGS) entry which is preliminary data.</text>
</comment>
<dbReference type="RefSeq" id="WP_041239414.1">
    <property type="nucleotide sequence ID" value="NZ_CABMMS010000009.1"/>
</dbReference>
<evidence type="ECO:0000313" key="7">
    <source>
        <dbReference type="EMBL" id="RDB62457.1"/>
    </source>
</evidence>
<feature type="transmembrane region" description="Helical" evidence="6">
    <location>
        <begin position="388"/>
        <end position="410"/>
    </location>
</feature>
<dbReference type="PANTHER" id="PTHR30250:SF11">
    <property type="entry name" value="O-ANTIGEN TRANSPORTER-RELATED"/>
    <property type="match status" value="1"/>
</dbReference>
<feature type="transmembrane region" description="Helical" evidence="6">
    <location>
        <begin position="215"/>
        <end position="232"/>
    </location>
</feature>
<dbReference type="Pfam" id="PF01943">
    <property type="entry name" value="Polysacc_synt"/>
    <property type="match status" value="1"/>
</dbReference>
<feature type="transmembrane region" description="Helical" evidence="6">
    <location>
        <begin position="79"/>
        <end position="104"/>
    </location>
</feature>
<name>A0A369LUY7_9ACTN</name>
<dbReference type="InterPro" id="IPR002797">
    <property type="entry name" value="Polysacc_synth"/>
</dbReference>
<feature type="transmembrane region" description="Helical" evidence="6">
    <location>
        <begin position="116"/>
        <end position="136"/>
    </location>
</feature>
<proteinExistence type="predicted"/>
<evidence type="ECO:0000256" key="5">
    <source>
        <dbReference type="ARBA" id="ARBA00023136"/>
    </source>
</evidence>
<keyword evidence="8" id="KW-1185">Reference proteome</keyword>
<keyword evidence="2" id="KW-1003">Cell membrane</keyword>
<keyword evidence="5 6" id="KW-0472">Membrane</keyword>
<dbReference type="InterPro" id="IPR050833">
    <property type="entry name" value="Poly_Biosynth_Transport"/>
</dbReference>
<comment type="subcellular location">
    <subcellularLocation>
        <location evidence="1">Cell membrane</location>
        <topology evidence="1">Multi-pass membrane protein</topology>
    </subcellularLocation>
</comment>
<reference evidence="7 8" key="1">
    <citation type="journal article" date="2018" name="Elife">
        <title>Discovery and characterization of a prevalent human gut bacterial enzyme sufficient for the inactivation of a family of plant toxins.</title>
        <authorList>
            <person name="Koppel N."/>
            <person name="Bisanz J.E."/>
            <person name="Pandelia M.E."/>
            <person name="Turnbaugh P.J."/>
            <person name="Balskus E.P."/>
        </authorList>
    </citation>
    <scope>NUCLEOTIDE SEQUENCE [LARGE SCALE GENOMIC DNA]</scope>
    <source>
        <strain evidence="7 8">3C</strain>
    </source>
</reference>
<sequence length="420" mass="45463">MKIKQVIPRDFSVVTMFNMAARALQLVVTVALVRILSVEDYASYTVFFTTSSTILGIAGQSIALAYVRYNTERMTKDRAYRDSLIFISHAINVACLVLLLVGSYPMAEAMGVAHPVMLAAIVYGFLLGTVQLNIAFFQSRELYAKSGVVENAKQLTLLACIALAVVLAAGSLESILASYCFSGLACFVISLTMIGKLVRHGDAAIAVDFKAGREFLAVSAWLILYSVATQLYNQANITMLASFGSTQAVAEFGVASKYFNMVLLFLPSIKTVLRVRMSKAEMTESTEKQREFAIKWFKKTTVPFVALVAICCVGAQLVFPVLNGDGYDASIPMFQILCINAFSAYVFAPASALIMSLNRYGLQFAIALISLAINLVGNYLLIPLYGGIGTSIATTISQIALNVMMTVVVFRVGAKSIKLG</sequence>
<evidence type="ECO:0000256" key="2">
    <source>
        <dbReference type="ARBA" id="ARBA00022475"/>
    </source>
</evidence>
<evidence type="ECO:0000256" key="3">
    <source>
        <dbReference type="ARBA" id="ARBA00022692"/>
    </source>
</evidence>
<protein>
    <submittedName>
        <fullName evidence="7">Uncharacterized protein</fullName>
    </submittedName>
</protein>
<keyword evidence="4 6" id="KW-1133">Transmembrane helix</keyword>
<feature type="transmembrane region" description="Helical" evidence="6">
    <location>
        <begin position="12"/>
        <end position="35"/>
    </location>
</feature>
<dbReference type="GeneID" id="78360641"/>
<dbReference type="AlphaFoldDB" id="A0A369LUY7"/>
<evidence type="ECO:0000313" key="8">
    <source>
        <dbReference type="Proteomes" id="UP000254000"/>
    </source>
</evidence>
<feature type="transmembrane region" description="Helical" evidence="6">
    <location>
        <begin position="41"/>
        <end position="67"/>
    </location>
</feature>
<feature type="transmembrane region" description="Helical" evidence="6">
    <location>
        <begin position="175"/>
        <end position="194"/>
    </location>
</feature>
<keyword evidence="3 6" id="KW-0812">Transmembrane</keyword>
<evidence type="ECO:0000256" key="4">
    <source>
        <dbReference type="ARBA" id="ARBA00022989"/>
    </source>
</evidence>
<feature type="transmembrane region" description="Helical" evidence="6">
    <location>
        <begin position="300"/>
        <end position="319"/>
    </location>
</feature>
<organism evidence="7 8">
    <name type="scientific">Gordonibacter pamelaeae</name>
    <dbReference type="NCBI Taxonomy" id="471189"/>
    <lineage>
        <taxon>Bacteria</taxon>
        <taxon>Bacillati</taxon>
        <taxon>Actinomycetota</taxon>
        <taxon>Coriobacteriia</taxon>
        <taxon>Eggerthellales</taxon>
        <taxon>Eggerthellaceae</taxon>
        <taxon>Gordonibacter</taxon>
    </lineage>
</organism>
<feature type="transmembrane region" description="Helical" evidence="6">
    <location>
        <begin position="331"/>
        <end position="348"/>
    </location>
</feature>
<evidence type="ECO:0000256" key="1">
    <source>
        <dbReference type="ARBA" id="ARBA00004651"/>
    </source>
</evidence>
<dbReference type="PANTHER" id="PTHR30250">
    <property type="entry name" value="PST FAMILY PREDICTED COLANIC ACID TRANSPORTER"/>
    <property type="match status" value="1"/>
</dbReference>
<evidence type="ECO:0000256" key="6">
    <source>
        <dbReference type="SAM" id="Phobius"/>
    </source>
</evidence>
<dbReference type="Proteomes" id="UP000254000">
    <property type="component" value="Unassembled WGS sequence"/>
</dbReference>
<feature type="transmembrane region" description="Helical" evidence="6">
    <location>
        <begin position="148"/>
        <end position="169"/>
    </location>
</feature>
<feature type="transmembrane region" description="Helical" evidence="6">
    <location>
        <begin position="360"/>
        <end position="382"/>
    </location>
</feature>
<gene>
    <name evidence="7" type="ORF">C1877_13150</name>
</gene>
<feature type="transmembrane region" description="Helical" evidence="6">
    <location>
        <begin position="252"/>
        <end position="273"/>
    </location>
</feature>
<dbReference type="OrthoDB" id="103403at2"/>
<dbReference type="EMBL" id="PPTS01000009">
    <property type="protein sequence ID" value="RDB62457.1"/>
    <property type="molecule type" value="Genomic_DNA"/>
</dbReference>
<dbReference type="GO" id="GO:0005886">
    <property type="term" value="C:plasma membrane"/>
    <property type="evidence" value="ECO:0007669"/>
    <property type="project" value="UniProtKB-SubCell"/>
</dbReference>